<accession>A0A6G1BJ13</accession>
<sequence>MVEASHQGQKPQARPDIVSRVFKLKVEELVFVLKKGTYFGKAQAAYKEEVVRYFSYQVMVMPH</sequence>
<keyword evidence="2" id="KW-1185">Reference proteome</keyword>
<dbReference type="OrthoDB" id="1900198at2759"/>
<protein>
    <submittedName>
        <fullName evidence="1">Uncharacterized protein</fullName>
    </submittedName>
</protein>
<dbReference type="AlphaFoldDB" id="A0A6G1BJ13"/>
<gene>
    <name evidence="1" type="ORF">E2562_005631</name>
</gene>
<proteinExistence type="predicted"/>
<name>A0A6G1BJ13_9ORYZ</name>
<dbReference type="Proteomes" id="UP000479710">
    <property type="component" value="Unassembled WGS sequence"/>
</dbReference>
<organism evidence="1 2">
    <name type="scientific">Oryza meyeriana var. granulata</name>
    <dbReference type="NCBI Taxonomy" id="110450"/>
    <lineage>
        <taxon>Eukaryota</taxon>
        <taxon>Viridiplantae</taxon>
        <taxon>Streptophyta</taxon>
        <taxon>Embryophyta</taxon>
        <taxon>Tracheophyta</taxon>
        <taxon>Spermatophyta</taxon>
        <taxon>Magnoliopsida</taxon>
        <taxon>Liliopsida</taxon>
        <taxon>Poales</taxon>
        <taxon>Poaceae</taxon>
        <taxon>BOP clade</taxon>
        <taxon>Oryzoideae</taxon>
        <taxon>Oryzeae</taxon>
        <taxon>Oryzinae</taxon>
        <taxon>Oryza</taxon>
        <taxon>Oryza meyeriana</taxon>
    </lineage>
</organism>
<reference evidence="1 2" key="1">
    <citation type="submission" date="2019-11" db="EMBL/GenBank/DDBJ databases">
        <title>Whole genome sequence of Oryza granulata.</title>
        <authorList>
            <person name="Li W."/>
        </authorList>
    </citation>
    <scope>NUCLEOTIDE SEQUENCE [LARGE SCALE GENOMIC DNA]</scope>
    <source>
        <strain evidence="2">cv. Menghai</strain>
        <tissue evidence="1">Leaf</tissue>
    </source>
</reference>
<evidence type="ECO:0000313" key="2">
    <source>
        <dbReference type="Proteomes" id="UP000479710"/>
    </source>
</evidence>
<dbReference type="EMBL" id="SPHZ02000012">
    <property type="protein sequence ID" value="KAF0887916.1"/>
    <property type="molecule type" value="Genomic_DNA"/>
</dbReference>
<comment type="caution">
    <text evidence="1">The sequence shown here is derived from an EMBL/GenBank/DDBJ whole genome shotgun (WGS) entry which is preliminary data.</text>
</comment>
<evidence type="ECO:0000313" key="1">
    <source>
        <dbReference type="EMBL" id="KAF0887916.1"/>
    </source>
</evidence>